<accession>A0A382YC10</accession>
<dbReference type="AlphaFoldDB" id="A0A382YC10"/>
<reference evidence="1" key="1">
    <citation type="submission" date="2018-05" db="EMBL/GenBank/DDBJ databases">
        <authorList>
            <person name="Lanie J.A."/>
            <person name="Ng W.-L."/>
            <person name="Kazmierczak K.M."/>
            <person name="Andrzejewski T.M."/>
            <person name="Davidsen T.M."/>
            <person name="Wayne K.J."/>
            <person name="Tettelin H."/>
            <person name="Glass J.I."/>
            <person name="Rusch D."/>
            <person name="Podicherti R."/>
            <person name="Tsui H.-C.T."/>
            <person name="Winkler M.E."/>
        </authorList>
    </citation>
    <scope>NUCLEOTIDE SEQUENCE</scope>
</reference>
<evidence type="ECO:0000313" key="1">
    <source>
        <dbReference type="EMBL" id="SVD80842.1"/>
    </source>
</evidence>
<proteinExistence type="predicted"/>
<gene>
    <name evidence="1" type="ORF">METZ01_LOCUS433696</name>
</gene>
<protein>
    <submittedName>
        <fullName evidence="1">Uncharacterized protein</fullName>
    </submittedName>
</protein>
<feature type="non-terminal residue" evidence="1">
    <location>
        <position position="35"/>
    </location>
</feature>
<dbReference type="EMBL" id="UINC01174625">
    <property type="protein sequence ID" value="SVD80842.1"/>
    <property type="molecule type" value="Genomic_DNA"/>
</dbReference>
<organism evidence="1">
    <name type="scientific">marine metagenome</name>
    <dbReference type="NCBI Taxonomy" id="408172"/>
    <lineage>
        <taxon>unclassified sequences</taxon>
        <taxon>metagenomes</taxon>
        <taxon>ecological metagenomes</taxon>
    </lineage>
</organism>
<sequence>MGSACPGQFVNGNDFVTHSLGIDVAEGSGGIRTHD</sequence>
<name>A0A382YC10_9ZZZZ</name>